<sequence>MFSKKKDITEQTREQSRELRRTDRDLVRDRHKLDNEEQKLMNEIRKNASQGNKKAIEILAKQLIKVRGQKEKSLNASGHIQGLASQNAMMASNVRMAHAMDSTAKTMEKMNGLIDPQAMGKVTQKFAEQHMKMEITDDLIGETLEAALAQEGDEEEEDQIVNQVLEEIGIQMKDKINGAPRVPASAMASKASHQTEDDEIERMLANLKS</sequence>
<dbReference type="Pfam" id="PF03357">
    <property type="entry name" value="Snf7"/>
    <property type="match status" value="1"/>
</dbReference>
<organism evidence="4 7">
    <name type="scientific">Didymodactylos carnosus</name>
    <dbReference type="NCBI Taxonomy" id="1234261"/>
    <lineage>
        <taxon>Eukaryota</taxon>
        <taxon>Metazoa</taxon>
        <taxon>Spiralia</taxon>
        <taxon>Gnathifera</taxon>
        <taxon>Rotifera</taxon>
        <taxon>Eurotatoria</taxon>
        <taxon>Bdelloidea</taxon>
        <taxon>Philodinida</taxon>
        <taxon>Philodinidae</taxon>
        <taxon>Didymodactylos</taxon>
    </lineage>
</organism>
<dbReference type="EMBL" id="CAJNOK010000286">
    <property type="protein sequence ID" value="CAF0742511.1"/>
    <property type="molecule type" value="Genomic_DNA"/>
</dbReference>
<dbReference type="Proteomes" id="UP000663829">
    <property type="component" value="Unassembled WGS sequence"/>
</dbReference>
<feature type="region of interest" description="Disordered" evidence="2">
    <location>
        <begin position="1"/>
        <end position="34"/>
    </location>
</feature>
<proteinExistence type="inferred from homology"/>
<keyword evidence="7" id="KW-1185">Reference proteome</keyword>
<evidence type="ECO:0000313" key="5">
    <source>
        <dbReference type="EMBL" id="CAF3520147.1"/>
    </source>
</evidence>
<evidence type="ECO:0000256" key="1">
    <source>
        <dbReference type="ARBA" id="ARBA00006190"/>
    </source>
</evidence>
<dbReference type="OrthoDB" id="5594417at2759"/>
<comment type="caution">
    <text evidence="4">The sequence shown here is derived from an EMBL/GenBank/DDBJ whole genome shotgun (WGS) entry which is preliminary data.</text>
</comment>
<dbReference type="AlphaFoldDB" id="A0A813VBG7"/>
<dbReference type="EMBL" id="CAJOBC010000756">
    <property type="protein sequence ID" value="CAF3622289.1"/>
    <property type="molecule type" value="Genomic_DNA"/>
</dbReference>
<evidence type="ECO:0000256" key="2">
    <source>
        <dbReference type="SAM" id="MobiDB-lite"/>
    </source>
</evidence>
<accession>A0A813VBG7</accession>
<dbReference type="Proteomes" id="UP000681722">
    <property type="component" value="Unassembled WGS sequence"/>
</dbReference>
<dbReference type="GO" id="GO:0007034">
    <property type="term" value="P:vacuolar transport"/>
    <property type="evidence" value="ECO:0007669"/>
    <property type="project" value="InterPro"/>
</dbReference>
<gene>
    <name evidence="4" type="ORF">GPM918_LOCUS5262</name>
    <name evidence="3" type="ORF">OVA965_LOCUS1528</name>
    <name evidence="6" type="ORF">SRO942_LOCUS5262</name>
    <name evidence="5" type="ORF">TMI583_LOCUS1528</name>
</gene>
<dbReference type="Proteomes" id="UP000677228">
    <property type="component" value="Unassembled WGS sequence"/>
</dbReference>
<dbReference type="InterPro" id="IPR005024">
    <property type="entry name" value="Snf7_fam"/>
</dbReference>
<comment type="similarity">
    <text evidence="1">Belongs to the SNF7 family.</text>
</comment>
<protein>
    <submittedName>
        <fullName evidence="4">Uncharacterized protein</fullName>
    </submittedName>
</protein>
<dbReference type="EMBL" id="CAJOBA010000286">
    <property type="protein sequence ID" value="CAF3520147.1"/>
    <property type="molecule type" value="Genomic_DNA"/>
</dbReference>
<dbReference type="PANTHER" id="PTHR10476">
    <property type="entry name" value="CHARGED MULTIVESICULAR BODY PROTEIN"/>
    <property type="match status" value="1"/>
</dbReference>
<dbReference type="EMBL" id="CAJNOQ010000756">
    <property type="protein sequence ID" value="CAF0835125.1"/>
    <property type="molecule type" value="Genomic_DNA"/>
</dbReference>
<evidence type="ECO:0000313" key="4">
    <source>
        <dbReference type="EMBL" id="CAF0835125.1"/>
    </source>
</evidence>
<evidence type="ECO:0000313" key="7">
    <source>
        <dbReference type="Proteomes" id="UP000663829"/>
    </source>
</evidence>
<dbReference type="Proteomes" id="UP000682733">
    <property type="component" value="Unassembled WGS sequence"/>
</dbReference>
<dbReference type="Gene3D" id="6.10.140.1230">
    <property type="match status" value="1"/>
</dbReference>
<evidence type="ECO:0000313" key="6">
    <source>
        <dbReference type="EMBL" id="CAF3622289.1"/>
    </source>
</evidence>
<name>A0A813VBG7_9BILA</name>
<evidence type="ECO:0000313" key="3">
    <source>
        <dbReference type="EMBL" id="CAF0742511.1"/>
    </source>
</evidence>
<reference evidence="4" key="1">
    <citation type="submission" date="2021-02" db="EMBL/GenBank/DDBJ databases">
        <authorList>
            <person name="Nowell W R."/>
        </authorList>
    </citation>
    <scope>NUCLEOTIDE SEQUENCE</scope>
</reference>